<dbReference type="PANTHER" id="PTHR43884:SF12">
    <property type="entry name" value="ISOVALERYL-COA DEHYDROGENASE, MITOCHONDRIAL-RELATED"/>
    <property type="match status" value="1"/>
</dbReference>
<evidence type="ECO:0000256" key="3">
    <source>
        <dbReference type="ARBA" id="ARBA00022630"/>
    </source>
</evidence>
<dbReference type="InterPro" id="IPR037069">
    <property type="entry name" value="AcylCoA_DH/ox_N_sf"/>
</dbReference>
<keyword evidence="10" id="KW-1185">Reference proteome</keyword>
<reference evidence="10" key="1">
    <citation type="journal article" date="2019" name="Int. J. Syst. Evol. Microbiol.">
        <title>The Global Catalogue of Microorganisms (GCM) 10K type strain sequencing project: providing services to taxonomists for standard genome sequencing and annotation.</title>
        <authorList>
            <consortium name="The Broad Institute Genomics Platform"/>
            <consortium name="The Broad Institute Genome Sequencing Center for Infectious Disease"/>
            <person name="Wu L."/>
            <person name="Ma J."/>
        </authorList>
    </citation>
    <scope>NUCLEOTIDE SEQUENCE [LARGE SCALE GENOMIC DNA]</scope>
    <source>
        <strain evidence="10">JCM 18304</strain>
    </source>
</reference>
<dbReference type="PIRSF" id="PIRSF016578">
    <property type="entry name" value="HsaA"/>
    <property type="match status" value="1"/>
</dbReference>
<evidence type="ECO:0000259" key="8">
    <source>
        <dbReference type="Pfam" id="PF02771"/>
    </source>
</evidence>
<dbReference type="Pfam" id="PF00441">
    <property type="entry name" value="Acyl-CoA_dh_1"/>
    <property type="match status" value="1"/>
</dbReference>
<dbReference type="Pfam" id="PF02771">
    <property type="entry name" value="Acyl-CoA_dh_N"/>
    <property type="match status" value="1"/>
</dbReference>
<name>A0ABP9S355_9ACTN</name>
<sequence length="386" mass="41462">MTDPSERYRTTAAQRELAARVREIAETHFAPRALEWEQTGQFPAPNIKLLAEAGVMGTAVPVEYGGAGGGWLDSAVVLEEIARTCYVTAMATLGELGVQSRAIAAFGDAALKADLLPRIARGDVVCSICITEADSGSDVGAIVTRAVPTDGGWRLSGGKALISRLDVVDIMLVCTRFGTGEGRGIRDVGFLVVERDRPGVTVSGAHQTLGGERLFELTLTDVFVPERNLLVGPGGFKTMMNAFNGQRCLNAAISIGIAQGALDAALARAQQREQFGHPIADFQGIRWMLADCAIDIEAARALVHRAAYNDGNDFPNRYDSAVAKVFANEMSLRVTDRVLQIFGGHGFLRDLPAERYLRWARYGGLGGGTPQVLRDGIAGELYRARR</sequence>
<dbReference type="InterPro" id="IPR006091">
    <property type="entry name" value="Acyl-CoA_Oxase/DH_mid-dom"/>
</dbReference>
<feature type="domain" description="Acyl-CoA dehydrogenase/oxidase C-terminal" evidence="6">
    <location>
        <begin position="235"/>
        <end position="379"/>
    </location>
</feature>
<dbReference type="EMBL" id="BAABJQ010000013">
    <property type="protein sequence ID" value="GAA5190252.1"/>
    <property type="molecule type" value="Genomic_DNA"/>
</dbReference>
<evidence type="ECO:0000259" key="7">
    <source>
        <dbReference type="Pfam" id="PF02770"/>
    </source>
</evidence>
<feature type="domain" description="Acyl-CoA oxidase/dehydrogenase middle" evidence="7">
    <location>
        <begin position="128"/>
        <end position="213"/>
    </location>
</feature>
<dbReference type="InterPro" id="IPR009100">
    <property type="entry name" value="AcylCoA_DH/oxidase_NM_dom_sf"/>
</dbReference>
<dbReference type="InterPro" id="IPR006089">
    <property type="entry name" value="Acyl-CoA_DH_CS"/>
</dbReference>
<evidence type="ECO:0000313" key="9">
    <source>
        <dbReference type="EMBL" id="GAA5190252.1"/>
    </source>
</evidence>
<protein>
    <submittedName>
        <fullName evidence="9">Acyl-CoA dehydrogenase family protein</fullName>
    </submittedName>
</protein>
<accession>A0ABP9S355</accession>
<dbReference type="Gene3D" id="1.10.540.10">
    <property type="entry name" value="Acyl-CoA dehydrogenase/oxidase, N-terminal domain"/>
    <property type="match status" value="1"/>
</dbReference>
<evidence type="ECO:0000256" key="1">
    <source>
        <dbReference type="ARBA" id="ARBA00001974"/>
    </source>
</evidence>
<dbReference type="PROSITE" id="PS00072">
    <property type="entry name" value="ACYL_COA_DH_1"/>
    <property type="match status" value="1"/>
</dbReference>
<evidence type="ECO:0000256" key="2">
    <source>
        <dbReference type="ARBA" id="ARBA00009347"/>
    </source>
</evidence>
<dbReference type="SUPFAM" id="SSF47203">
    <property type="entry name" value="Acyl-CoA dehydrogenase C-terminal domain-like"/>
    <property type="match status" value="1"/>
</dbReference>
<dbReference type="Pfam" id="PF02770">
    <property type="entry name" value="Acyl-CoA_dh_M"/>
    <property type="match status" value="1"/>
</dbReference>
<dbReference type="Proteomes" id="UP001501570">
    <property type="component" value="Unassembled WGS sequence"/>
</dbReference>
<evidence type="ECO:0000313" key="10">
    <source>
        <dbReference type="Proteomes" id="UP001501570"/>
    </source>
</evidence>
<proteinExistence type="inferred from homology"/>
<dbReference type="PANTHER" id="PTHR43884">
    <property type="entry name" value="ACYL-COA DEHYDROGENASE"/>
    <property type="match status" value="1"/>
</dbReference>
<dbReference type="RefSeq" id="WP_345632524.1">
    <property type="nucleotide sequence ID" value="NZ_BAABJQ010000013.1"/>
</dbReference>
<dbReference type="Gene3D" id="2.40.110.10">
    <property type="entry name" value="Butyryl-CoA Dehydrogenase, subunit A, domain 2"/>
    <property type="match status" value="1"/>
</dbReference>
<keyword evidence="3 5" id="KW-0285">Flavoprotein</keyword>
<dbReference type="Gene3D" id="1.20.140.10">
    <property type="entry name" value="Butyryl-CoA Dehydrogenase, subunit A, domain 3"/>
    <property type="match status" value="1"/>
</dbReference>
<dbReference type="InterPro" id="IPR009075">
    <property type="entry name" value="AcylCo_DH/oxidase_C"/>
</dbReference>
<dbReference type="InterPro" id="IPR046373">
    <property type="entry name" value="Acyl-CoA_Oxase/DH_mid-dom_sf"/>
</dbReference>
<comment type="caution">
    <text evidence="9">The sequence shown here is derived from an EMBL/GenBank/DDBJ whole genome shotgun (WGS) entry which is preliminary data.</text>
</comment>
<feature type="domain" description="Acyl-CoA dehydrogenase/oxidase N-terminal" evidence="8">
    <location>
        <begin position="11"/>
        <end position="123"/>
    </location>
</feature>
<comment type="cofactor">
    <cofactor evidence="1 5">
        <name>FAD</name>
        <dbReference type="ChEBI" id="CHEBI:57692"/>
    </cofactor>
</comment>
<evidence type="ECO:0000256" key="5">
    <source>
        <dbReference type="RuleBase" id="RU362125"/>
    </source>
</evidence>
<dbReference type="InterPro" id="IPR013786">
    <property type="entry name" value="AcylCoA_DH/ox_N"/>
</dbReference>
<keyword evidence="5" id="KW-0560">Oxidoreductase</keyword>
<evidence type="ECO:0000259" key="6">
    <source>
        <dbReference type="Pfam" id="PF00441"/>
    </source>
</evidence>
<organism evidence="9 10">
    <name type="scientific">Rugosimonospora acidiphila</name>
    <dbReference type="NCBI Taxonomy" id="556531"/>
    <lineage>
        <taxon>Bacteria</taxon>
        <taxon>Bacillati</taxon>
        <taxon>Actinomycetota</taxon>
        <taxon>Actinomycetes</taxon>
        <taxon>Micromonosporales</taxon>
        <taxon>Micromonosporaceae</taxon>
        <taxon>Rugosimonospora</taxon>
    </lineage>
</organism>
<dbReference type="InterPro" id="IPR036250">
    <property type="entry name" value="AcylCo_DH-like_C"/>
</dbReference>
<dbReference type="SUPFAM" id="SSF56645">
    <property type="entry name" value="Acyl-CoA dehydrogenase NM domain-like"/>
    <property type="match status" value="1"/>
</dbReference>
<keyword evidence="4 5" id="KW-0274">FAD</keyword>
<gene>
    <name evidence="9" type="ORF">GCM10023322_45000</name>
</gene>
<comment type="similarity">
    <text evidence="2 5">Belongs to the acyl-CoA dehydrogenase family.</text>
</comment>
<evidence type="ECO:0000256" key="4">
    <source>
        <dbReference type="ARBA" id="ARBA00022827"/>
    </source>
</evidence>